<keyword evidence="1" id="KW-0175">Coiled coil</keyword>
<dbReference type="PANTHER" id="PTHR36933">
    <property type="entry name" value="SLL0788 PROTEIN"/>
    <property type="match status" value="1"/>
</dbReference>
<organism evidence="5 6">
    <name type="scientific">Keguizhuia sedimenti</name>
    <dbReference type="NCBI Taxonomy" id="3064264"/>
    <lineage>
        <taxon>Bacteria</taxon>
        <taxon>Pseudomonadati</taxon>
        <taxon>Pseudomonadota</taxon>
        <taxon>Betaproteobacteria</taxon>
        <taxon>Burkholderiales</taxon>
        <taxon>Oxalobacteraceae</taxon>
        <taxon>Keguizhuia</taxon>
    </lineage>
</organism>
<evidence type="ECO:0000256" key="3">
    <source>
        <dbReference type="SAM" id="SignalP"/>
    </source>
</evidence>
<keyword evidence="3" id="KW-0732">Signal</keyword>
<evidence type="ECO:0000256" key="2">
    <source>
        <dbReference type="SAM" id="MobiDB-lite"/>
    </source>
</evidence>
<dbReference type="EMBL" id="JAUYVH010000002">
    <property type="protein sequence ID" value="MDQ9170060.1"/>
    <property type="molecule type" value="Genomic_DNA"/>
</dbReference>
<name>A0ABU1BM37_9BURK</name>
<dbReference type="Proteomes" id="UP001225596">
    <property type="component" value="Unassembled WGS sequence"/>
</dbReference>
<evidence type="ECO:0000256" key="1">
    <source>
        <dbReference type="SAM" id="Coils"/>
    </source>
</evidence>
<dbReference type="Pfam" id="PF03713">
    <property type="entry name" value="DUF305"/>
    <property type="match status" value="1"/>
</dbReference>
<reference evidence="5 6" key="1">
    <citation type="submission" date="2023-08" db="EMBL/GenBank/DDBJ databases">
        <title>Oxalobacteraceae gen .nov., isolated from river sludge outside the plant.</title>
        <authorList>
            <person name="Zhao S.Y."/>
        </authorList>
    </citation>
    <scope>NUCLEOTIDE SEQUENCE [LARGE SCALE GENOMIC DNA]</scope>
    <source>
        <strain evidence="5 6">R-40</strain>
    </source>
</reference>
<feature type="signal peptide" evidence="3">
    <location>
        <begin position="1"/>
        <end position="22"/>
    </location>
</feature>
<feature type="region of interest" description="Disordered" evidence="2">
    <location>
        <begin position="189"/>
        <end position="211"/>
    </location>
</feature>
<dbReference type="RefSeq" id="WP_338435976.1">
    <property type="nucleotide sequence ID" value="NZ_JAUYVH010000002.1"/>
</dbReference>
<protein>
    <submittedName>
        <fullName evidence="5">DUF305 domain-containing protein</fullName>
    </submittedName>
</protein>
<comment type="caution">
    <text evidence="5">The sequence shown here is derived from an EMBL/GenBank/DDBJ whole genome shotgun (WGS) entry which is preliminary data.</text>
</comment>
<keyword evidence="6" id="KW-1185">Reference proteome</keyword>
<evidence type="ECO:0000259" key="4">
    <source>
        <dbReference type="Pfam" id="PF03713"/>
    </source>
</evidence>
<dbReference type="PANTHER" id="PTHR36933:SF1">
    <property type="entry name" value="SLL0788 PROTEIN"/>
    <property type="match status" value="1"/>
</dbReference>
<proteinExistence type="predicted"/>
<dbReference type="Gene3D" id="1.20.1260.10">
    <property type="match status" value="1"/>
</dbReference>
<feature type="chain" id="PRO_5045842597" evidence="3">
    <location>
        <begin position="23"/>
        <end position="211"/>
    </location>
</feature>
<evidence type="ECO:0000313" key="6">
    <source>
        <dbReference type="Proteomes" id="UP001225596"/>
    </source>
</evidence>
<evidence type="ECO:0000313" key="5">
    <source>
        <dbReference type="EMBL" id="MDQ9170060.1"/>
    </source>
</evidence>
<feature type="domain" description="DUF305" evidence="4">
    <location>
        <begin position="56"/>
        <end position="200"/>
    </location>
</feature>
<feature type="coiled-coil region" evidence="1">
    <location>
        <begin position="87"/>
        <end position="143"/>
    </location>
</feature>
<sequence length="211" mass="24173">MHFSKYILAAFTSLIFCTIAHAQSGSPGMQQRGDMQSGPPSGMKDGKTGAERQAFDHQFLDTMSMHHARGIQMAELVKDHAAHDELKQIAQKMIDDEQKDIKQLQQMKEQWYAGKGDATNSRMRGMRESVQNHDKNMDKLRAAKDEKFDLMFIDMMSRHHTNGIRMAQQAISKAEHQEVKEFAKQIVEKQNQEKSEMAKMKKSWKEGNSKS</sequence>
<dbReference type="InterPro" id="IPR012347">
    <property type="entry name" value="Ferritin-like"/>
</dbReference>
<gene>
    <name evidence="5" type="ORF">Q8A64_06495</name>
</gene>
<dbReference type="InterPro" id="IPR005183">
    <property type="entry name" value="DUF305_CopM-like"/>
</dbReference>
<accession>A0ABU1BM37</accession>
<feature type="region of interest" description="Disordered" evidence="2">
    <location>
        <begin position="25"/>
        <end position="49"/>
    </location>
</feature>